<evidence type="ECO:0000313" key="1">
    <source>
        <dbReference type="EMBL" id="CAH9112992.1"/>
    </source>
</evidence>
<dbReference type="Proteomes" id="UP001152484">
    <property type="component" value="Unassembled WGS sequence"/>
</dbReference>
<evidence type="ECO:0000313" key="2">
    <source>
        <dbReference type="Proteomes" id="UP001152484"/>
    </source>
</evidence>
<gene>
    <name evidence="1" type="ORF">CEURO_LOCUS19832</name>
</gene>
<accession>A0A9P0ZUR2</accession>
<comment type="caution">
    <text evidence="1">The sequence shown here is derived from an EMBL/GenBank/DDBJ whole genome shotgun (WGS) entry which is preliminary data.</text>
</comment>
<keyword evidence="2" id="KW-1185">Reference proteome</keyword>
<dbReference type="EMBL" id="CAMAPE010000060">
    <property type="protein sequence ID" value="CAH9112992.1"/>
    <property type="molecule type" value="Genomic_DNA"/>
</dbReference>
<reference evidence="1" key="1">
    <citation type="submission" date="2022-07" db="EMBL/GenBank/DDBJ databases">
        <authorList>
            <person name="Macas J."/>
            <person name="Novak P."/>
            <person name="Neumann P."/>
        </authorList>
    </citation>
    <scope>NUCLEOTIDE SEQUENCE</scope>
</reference>
<sequence>MLLFRDGGSIYIERKSFSCPALFCPNTVQHRRLGWFPADFFDEEHAQKISSKNSTENRPKQRCSDGIRTGRCWTYIYKVCNTLELPIIHQQKVKVKKLYIYGQRKGN</sequence>
<dbReference type="AlphaFoldDB" id="A0A9P0ZUR2"/>
<organism evidence="1 2">
    <name type="scientific">Cuscuta europaea</name>
    <name type="common">European dodder</name>
    <dbReference type="NCBI Taxonomy" id="41803"/>
    <lineage>
        <taxon>Eukaryota</taxon>
        <taxon>Viridiplantae</taxon>
        <taxon>Streptophyta</taxon>
        <taxon>Embryophyta</taxon>
        <taxon>Tracheophyta</taxon>
        <taxon>Spermatophyta</taxon>
        <taxon>Magnoliopsida</taxon>
        <taxon>eudicotyledons</taxon>
        <taxon>Gunneridae</taxon>
        <taxon>Pentapetalae</taxon>
        <taxon>asterids</taxon>
        <taxon>lamiids</taxon>
        <taxon>Solanales</taxon>
        <taxon>Convolvulaceae</taxon>
        <taxon>Cuscuteae</taxon>
        <taxon>Cuscuta</taxon>
        <taxon>Cuscuta subgen. Cuscuta</taxon>
    </lineage>
</organism>
<protein>
    <submittedName>
        <fullName evidence="1">Uncharacterized protein</fullName>
    </submittedName>
</protein>
<name>A0A9P0ZUR2_CUSEU</name>
<proteinExistence type="predicted"/>